<keyword evidence="3" id="KW-1185">Reference proteome</keyword>
<dbReference type="InterPro" id="IPR036388">
    <property type="entry name" value="WH-like_DNA-bd_sf"/>
</dbReference>
<gene>
    <name evidence="2" type="ORF">KDK95_15640</name>
</gene>
<evidence type="ECO:0000313" key="3">
    <source>
        <dbReference type="Proteomes" id="UP000676325"/>
    </source>
</evidence>
<comment type="caution">
    <text evidence="2">The sequence shown here is derived from an EMBL/GenBank/DDBJ whole genome shotgun (WGS) entry which is preliminary data.</text>
</comment>
<accession>A0A941EC53</accession>
<dbReference type="EMBL" id="JAGSOH010000041">
    <property type="protein sequence ID" value="MBR7827752.1"/>
    <property type="molecule type" value="Genomic_DNA"/>
</dbReference>
<proteinExistence type="predicted"/>
<dbReference type="RefSeq" id="WP_212518893.1">
    <property type="nucleotide sequence ID" value="NZ_JAGSOH010000041.1"/>
</dbReference>
<dbReference type="PROSITE" id="PS50995">
    <property type="entry name" value="HTH_MARR_2"/>
    <property type="match status" value="1"/>
</dbReference>
<dbReference type="Pfam" id="PF01047">
    <property type="entry name" value="MarR"/>
    <property type="match status" value="1"/>
</dbReference>
<dbReference type="GO" id="GO:0006950">
    <property type="term" value="P:response to stress"/>
    <property type="evidence" value="ECO:0007669"/>
    <property type="project" value="TreeGrafter"/>
</dbReference>
<evidence type="ECO:0000313" key="2">
    <source>
        <dbReference type="EMBL" id="MBR7827752.1"/>
    </source>
</evidence>
<dbReference type="PANTHER" id="PTHR33164:SF94">
    <property type="entry name" value="TRANSCRIPTIONAL REGULATORY PROTEIN-RELATED"/>
    <property type="match status" value="1"/>
</dbReference>
<dbReference type="SUPFAM" id="SSF46785">
    <property type="entry name" value="Winged helix' DNA-binding domain"/>
    <property type="match status" value="1"/>
</dbReference>
<dbReference type="SMART" id="SM00347">
    <property type="entry name" value="HTH_MARR"/>
    <property type="match status" value="1"/>
</dbReference>
<dbReference type="Gene3D" id="1.10.10.10">
    <property type="entry name" value="Winged helix-like DNA-binding domain superfamily/Winged helix DNA-binding domain"/>
    <property type="match status" value="1"/>
</dbReference>
<dbReference type="GO" id="GO:0003700">
    <property type="term" value="F:DNA-binding transcription factor activity"/>
    <property type="evidence" value="ECO:0007669"/>
    <property type="project" value="InterPro"/>
</dbReference>
<reference evidence="2" key="1">
    <citation type="submission" date="2021-04" db="EMBL/GenBank/DDBJ databases">
        <title>Genome based classification of Actinospica acidithermotolerans sp. nov., an actinobacterium isolated from an Indonesian hot spring.</title>
        <authorList>
            <person name="Kusuma A.B."/>
            <person name="Putra K.E."/>
            <person name="Nafisah S."/>
            <person name="Loh J."/>
            <person name="Nouioui I."/>
            <person name="Goodfellow M."/>
        </authorList>
    </citation>
    <scope>NUCLEOTIDE SEQUENCE</scope>
    <source>
        <strain evidence="2">MGRD01-02</strain>
    </source>
</reference>
<organism evidence="2 3">
    <name type="scientific">Actinospica acidithermotolerans</name>
    <dbReference type="NCBI Taxonomy" id="2828514"/>
    <lineage>
        <taxon>Bacteria</taxon>
        <taxon>Bacillati</taxon>
        <taxon>Actinomycetota</taxon>
        <taxon>Actinomycetes</taxon>
        <taxon>Catenulisporales</taxon>
        <taxon>Actinospicaceae</taxon>
        <taxon>Actinospica</taxon>
    </lineage>
</organism>
<dbReference type="InterPro" id="IPR000835">
    <property type="entry name" value="HTH_MarR-typ"/>
</dbReference>
<dbReference type="PANTHER" id="PTHR33164">
    <property type="entry name" value="TRANSCRIPTIONAL REGULATOR, MARR FAMILY"/>
    <property type="match status" value="1"/>
</dbReference>
<sequence>MTKTPLAAPRADVAAFERLTQALVGITVQSLDALDSAVTVPQFRLLRTLDGLGRVSCTTLAAALGTAASSVTRMVDKLEGPGYVARGTDPHSRSIVTVEVTDAGREVVTAVLERRHRLLEEVLDGMPPADRDHAAEAAGRFVQLAGDAVAAGAKGPVAL</sequence>
<dbReference type="AlphaFoldDB" id="A0A941EC53"/>
<feature type="domain" description="HTH marR-type" evidence="1">
    <location>
        <begin position="16"/>
        <end position="143"/>
    </location>
</feature>
<evidence type="ECO:0000259" key="1">
    <source>
        <dbReference type="PROSITE" id="PS50995"/>
    </source>
</evidence>
<protein>
    <submittedName>
        <fullName evidence="2">MarR family transcriptional regulator</fullName>
    </submittedName>
</protein>
<dbReference type="Proteomes" id="UP000676325">
    <property type="component" value="Unassembled WGS sequence"/>
</dbReference>
<name>A0A941EC53_9ACTN</name>
<dbReference type="InterPro" id="IPR039422">
    <property type="entry name" value="MarR/SlyA-like"/>
</dbReference>
<dbReference type="InterPro" id="IPR036390">
    <property type="entry name" value="WH_DNA-bd_sf"/>
</dbReference>